<dbReference type="InterPro" id="IPR000572">
    <property type="entry name" value="OxRdtase_Mopterin-bd_dom"/>
</dbReference>
<dbReference type="Proteomes" id="UP000535415">
    <property type="component" value="Unassembled WGS sequence"/>
</dbReference>
<gene>
    <name evidence="2" type="ORF">FHS72_001059</name>
</gene>
<name>A0A7W9EX67_9RHOB</name>
<dbReference type="Pfam" id="PF00174">
    <property type="entry name" value="Oxidored_molyb"/>
    <property type="match status" value="1"/>
</dbReference>
<evidence type="ECO:0000259" key="1">
    <source>
        <dbReference type="Pfam" id="PF00174"/>
    </source>
</evidence>
<dbReference type="Gene3D" id="3.90.420.10">
    <property type="entry name" value="Oxidoreductase, molybdopterin-binding domain"/>
    <property type="match status" value="1"/>
</dbReference>
<sequence>MLVQPKQEDLTLRLPVLLSAFLICVATLAASDPISAPEGKVVLTVTGNIERTNDGDALRFDYAMLKALDATIVETSTIWTDGVRKFQGVNLATLVDVVGAKSGAFLVTAINNYTVEIPLSDAVDDGPILAYAIDGKSISVRDKGPLWIIYPYDRDPEYRTEVIYSRSIWQLDRIEVVE</sequence>
<dbReference type="InterPro" id="IPR036374">
    <property type="entry name" value="OxRdtase_Mopterin-bd_sf"/>
</dbReference>
<feature type="domain" description="Oxidoreductase molybdopterin-binding" evidence="1">
    <location>
        <begin position="82"/>
        <end position="151"/>
    </location>
</feature>
<dbReference type="SUPFAM" id="SSF56524">
    <property type="entry name" value="Oxidoreductase molybdopterin-binding domain"/>
    <property type="match status" value="1"/>
</dbReference>
<keyword evidence="3" id="KW-1185">Reference proteome</keyword>
<accession>A0A7W9EX67</accession>
<comment type="caution">
    <text evidence="2">The sequence shown here is derived from an EMBL/GenBank/DDBJ whole genome shotgun (WGS) entry which is preliminary data.</text>
</comment>
<evidence type="ECO:0000313" key="2">
    <source>
        <dbReference type="EMBL" id="MBB5721447.1"/>
    </source>
</evidence>
<dbReference type="EMBL" id="JACIJM010000003">
    <property type="protein sequence ID" value="MBB5721447.1"/>
    <property type="molecule type" value="Genomic_DNA"/>
</dbReference>
<organism evidence="2 3">
    <name type="scientific">Yoonia ponticola</name>
    <dbReference type="NCBI Taxonomy" id="1524255"/>
    <lineage>
        <taxon>Bacteria</taxon>
        <taxon>Pseudomonadati</taxon>
        <taxon>Pseudomonadota</taxon>
        <taxon>Alphaproteobacteria</taxon>
        <taxon>Rhodobacterales</taxon>
        <taxon>Paracoccaceae</taxon>
        <taxon>Yoonia</taxon>
    </lineage>
</organism>
<dbReference type="AlphaFoldDB" id="A0A7W9EX67"/>
<reference evidence="2 3" key="1">
    <citation type="submission" date="2020-08" db="EMBL/GenBank/DDBJ databases">
        <title>Genomic Encyclopedia of Type Strains, Phase IV (KMG-IV): sequencing the most valuable type-strain genomes for metagenomic binning, comparative biology and taxonomic classification.</title>
        <authorList>
            <person name="Goeker M."/>
        </authorList>
    </citation>
    <scope>NUCLEOTIDE SEQUENCE [LARGE SCALE GENOMIC DNA]</scope>
    <source>
        <strain evidence="2 3">DSM 101064</strain>
    </source>
</reference>
<evidence type="ECO:0000313" key="3">
    <source>
        <dbReference type="Proteomes" id="UP000535415"/>
    </source>
</evidence>
<dbReference type="RefSeq" id="WP_183526659.1">
    <property type="nucleotide sequence ID" value="NZ_JACIJM010000003.1"/>
</dbReference>
<proteinExistence type="predicted"/>
<protein>
    <recommendedName>
        <fullName evidence="1">Oxidoreductase molybdopterin-binding domain-containing protein</fullName>
    </recommendedName>
</protein>